<name>A0AAW2FZY4_9HYME</name>
<evidence type="ECO:0000313" key="3">
    <source>
        <dbReference type="EMBL" id="KAL0120344.1"/>
    </source>
</evidence>
<accession>A0AAW2FZY4</accession>
<organism evidence="3 4">
    <name type="scientific">Cardiocondyla obscurior</name>
    <dbReference type="NCBI Taxonomy" id="286306"/>
    <lineage>
        <taxon>Eukaryota</taxon>
        <taxon>Metazoa</taxon>
        <taxon>Ecdysozoa</taxon>
        <taxon>Arthropoda</taxon>
        <taxon>Hexapoda</taxon>
        <taxon>Insecta</taxon>
        <taxon>Pterygota</taxon>
        <taxon>Neoptera</taxon>
        <taxon>Endopterygota</taxon>
        <taxon>Hymenoptera</taxon>
        <taxon>Apocrita</taxon>
        <taxon>Aculeata</taxon>
        <taxon>Formicoidea</taxon>
        <taxon>Formicidae</taxon>
        <taxon>Myrmicinae</taxon>
        <taxon>Cardiocondyla</taxon>
    </lineage>
</organism>
<dbReference type="AlphaFoldDB" id="A0AAW2FZY4"/>
<feature type="region of interest" description="Disordered" evidence="1">
    <location>
        <begin position="61"/>
        <end position="81"/>
    </location>
</feature>
<dbReference type="Proteomes" id="UP001430953">
    <property type="component" value="Unassembled WGS sequence"/>
</dbReference>
<feature type="transmembrane region" description="Helical" evidence="2">
    <location>
        <begin position="35"/>
        <end position="55"/>
    </location>
</feature>
<comment type="caution">
    <text evidence="3">The sequence shown here is derived from an EMBL/GenBank/DDBJ whole genome shotgun (WGS) entry which is preliminary data.</text>
</comment>
<gene>
    <name evidence="3" type="ORF">PUN28_008177</name>
</gene>
<protein>
    <submittedName>
        <fullName evidence="3">Uncharacterized protein</fullName>
    </submittedName>
</protein>
<evidence type="ECO:0000256" key="1">
    <source>
        <dbReference type="SAM" id="MobiDB-lite"/>
    </source>
</evidence>
<keyword evidence="2" id="KW-0812">Transmembrane</keyword>
<dbReference type="EMBL" id="JADYXP020000007">
    <property type="protein sequence ID" value="KAL0120344.1"/>
    <property type="molecule type" value="Genomic_DNA"/>
</dbReference>
<evidence type="ECO:0000313" key="4">
    <source>
        <dbReference type="Proteomes" id="UP001430953"/>
    </source>
</evidence>
<keyword evidence="4" id="KW-1185">Reference proteome</keyword>
<evidence type="ECO:0000256" key="2">
    <source>
        <dbReference type="SAM" id="Phobius"/>
    </source>
</evidence>
<feature type="transmembrane region" description="Helical" evidence="2">
    <location>
        <begin position="6"/>
        <end position="23"/>
    </location>
</feature>
<keyword evidence="2" id="KW-0472">Membrane</keyword>
<proteinExistence type="predicted"/>
<reference evidence="3 4" key="1">
    <citation type="submission" date="2023-03" db="EMBL/GenBank/DDBJ databases">
        <title>High recombination rates correlate with genetic variation in Cardiocondyla obscurior ants.</title>
        <authorList>
            <person name="Errbii M."/>
        </authorList>
    </citation>
    <scope>NUCLEOTIDE SEQUENCE [LARGE SCALE GENOMIC DNA]</scope>
    <source>
        <strain evidence="3">Alpha-2009</strain>
        <tissue evidence="3">Whole body</tissue>
    </source>
</reference>
<sequence>MRLLYIFVIYLSSYMFIIVLILINNNRINVFHTYLINILLLISIITIVITEAHVIEVPPRKAPACPEGQRKDQHGICRTPV</sequence>
<keyword evidence="2" id="KW-1133">Transmembrane helix</keyword>